<dbReference type="Gene3D" id="1.20.120.330">
    <property type="entry name" value="Nucleotidyltransferases domain 2"/>
    <property type="match status" value="1"/>
</dbReference>
<evidence type="ECO:0000259" key="1">
    <source>
        <dbReference type="PROSITE" id="PS50910"/>
    </source>
</evidence>
<proteinExistence type="predicted"/>
<gene>
    <name evidence="2" type="ORF">VB774_20525</name>
</gene>
<dbReference type="EMBL" id="JAYGIE010000106">
    <property type="protein sequence ID" value="MEA5480021.1"/>
    <property type="molecule type" value="Genomic_DNA"/>
</dbReference>
<organism evidence="2 3">
    <name type="scientific">Pseudanabaena galeata UHCC 0370</name>
    <dbReference type="NCBI Taxonomy" id="3110310"/>
    <lineage>
        <taxon>Bacteria</taxon>
        <taxon>Bacillati</taxon>
        <taxon>Cyanobacteriota</taxon>
        <taxon>Cyanophyceae</taxon>
        <taxon>Pseudanabaenales</taxon>
        <taxon>Pseudanabaenaceae</taxon>
        <taxon>Pseudanabaena</taxon>
    </lineage>
</organism>
<evidence type="ECO:0000313" key="2">
    <source>
        <dbReference type="EMBL" id="MEA5480021.1"/>
    </source>
</evidence>
<dbReference type="Proteomes" id="UP001301388">
    <property type="component" value="Unassembled WGS sequence"/>
</dbReference>
<protein>
    <submittedName>
        <fullName evidence="2">HEPN domain-containing protein</fullName>
    </submittedName>
</protein>
<dbReference type="InterPro" id="IPR007842">
    <property type="entry name" value="HEPN_dom"/>
</dbReference>
<accession>A0ABU5TPQ8</accession>
<sequence length="129" mass="14729">MDSQSELVGNWLIKAEHDLLAAQTLSDKPEIYGDVAIYHCQQSDEKAVKSFLVLHSQNFPKTHDIRLLVQLAISINPDFEKYQEASEILTPYATEFRYPSDIMQPTPEELEDALDKAKDIFNFVVSLMP</sequence>
<evidence type="ECO:0000313" key="3">
    <source>
        <dbReference type="Proteomes" id="UP001301388"/>
    </source>
</evidence>
<dbReference type="SUPFAM" id="SSF81593">
    <property type="entry name" value="Nucleotidyltransferase substrate binding subunit/domain"/>
    <property type="match status" value="1"/>
</dbReference>
<dbReference type="Pfam" id="PF05168">
    <property type="entry name" value="HEPN"/>
    <property type="match status" value="1"/>
</dbReference>
<feature type="domain" description="HEPN" evidence="1">
    <location>
        <begin position="13"/>
        <end position="120"/>
    </location>
</feature>
<name>A0ABU5TPQ8_9CYAN</name>
<dbReference type="PROSITE" id="PS50910">
    <property type="entry name" value="HEPN"/>
    <property type="match status" value="1"/>
</dbReference>
<reference evidence="2 3" key="1">
    <citation type="submission" date="2023-12" db="EMBL/GenBank/DDBJ databases">
        <title>Baltic Sea Cyanobacteria.</title>
        <authorList>
            <person name="Delbaje E."/>
            <person name="Fewer D.P."/>
            <person name="Shishido T.K."/>
        </authorList>
    </citation>
    <scope>NUCLEOTIDE SEQUENCE [LARGE SCALE GENOMIC DNA]</scope>
    <source>
        <strain evidence="2 3">UHCC 0370</strain>
    </source>
</reference>
<dbReference type="RefSeq" id="WP_323263129.1">
    <property type="nucleotide sequence ID" value="NZ_JAYGIE010000106.1"/>
</dbReference>
<keyword evidence="3" id="KW-1185">Reference proteome</keyword>
<dbReference type="SMART" id="SM00748">
    <property type="entry name" value="HEPN"/>
    <property type="match status" value="1"/>
</dbReference>
<comment type="caution">
    <text evidence="2">The sequence shown here is derived from an EMBL/GenBank/DDBJ whole genome shotgun (WGS) entry which is preliminary data.</text>
</comment>